<dbReference type="Gene3D" id="3.40.50.360">
    <property type="match status" value="1"/>
</dbReference>
<dbReference type="EMBL" id="BARS01003925">
    <property type="protein sequence ID" value="GAF70235.1"/>
    <property type="molecule type" value="Genomic_DNA"/>
</dbReference>
<dbReference type="InterPro" id="IPR029039">
    <property type="entry name" value="Flavoprotein-like_sf"/>
</dbReference>
<dbReference type="PIRSF" id="PIRSF005243">
    <property type="entry name" value="ROO"/>
    <property type="match status" value="1"/>
</dbReference>
<name>X0T2G0_9ZZZZ</name>
<protein>
    <recommendedName>
        <fullName evidence="1">Flavodoxin-like domain-containing protein</fullName>
    </recommendedName>
</protein>
<feature type="non-terminal residue" evidence="2">
    <location>
        <position position="1"/>
    </location>
</feature>
<dbReference type="Gene3D" id="3.60.15.10">
    <property type="entry name" value="Ribonuclease Z/Hydroxyacylglutathione hydrolase-like"/>
    <property type="match status" value="1"/>
</dbReference>
<dbReference type="InterPro" id="IPR001279">
    <property type="entry name" value="Metallo-B-lactamas"/>
</dbReference>
<dbReference type="InterPro" id="IPR016440">
    <property type="entry name" value="Rubredoxin-O_OxRdtase"/>
</dbReference>
<sequence length="358" mass="39874">YLIKGSEKTALLDTVDPTKADVLIETIVGVGVDRIDYVVAHHAEQDHSGSIPDVLMLYPDAKVVTNAKCKAMLIDLLNIDDDKFITVDDGQTLSLGDKTLQFVYIPWVHWPETLGTFLQEDKIFFPCDFFGSHLATSGLFVDDEAVVYEAAKRYYAEIMMPFRTPIRKNLEKIEQLQMDMIAPSHGPVYDRPEFIINAYKDWVSDQVKNEVVLPYISMHDSTRKMVEHFVDALIERGITVKQFKLTATDIGKLAISLVDAATIVLGSPTVLTGAHPKVAYAAILANALRPKTKFASIIGSYGWGGRMVEQLTGLISNLKVEILTPVIVKGHPKDDDFMALDKLADEILAKHKELKISN</sequence>
<feature type="domain" description="Flavodoxin-like" evidence="1">
    <location>
        <begin position="211"/>
        <end position="348"/>
    </location>
</feature>
<evidence type="ECO:0000259" key="1">
    <source>
        <dbReference type="PROSITE" id="PS50902"/>
    </source>
</evidence>
<comment type="caution">
    <text evidence="2">The sequence shown here is derived from an EMBL/GenBank/DDBJ whole genome shotgun (WGS) entry which is preliminary data.</text>
</comment>
<reference evidence="2" key="1">
    <citation type="journal article" date="2014" name="Front. Microbiol.">
        <title>High frequency of phylogenetically diverse reductive dehalogenase-homologous genes in deep subseafloor sedimentary metagenomes.</title>
        <authorList>
            <person name="Kawai M."/>
            <person name="Futagami T."/>
            <person name="Toyoda A."/>
            <person name="Takaki Y."/>
            <person name="Nishi S."/>
            <person name="Hori S."/>
            <person name="Arai W."/>
            <person name="Tsubouchi T."/>
            <person name="Morono Y."/>
            <person name="Uchiyama I."/>
            <person name="Ito T."/>
            <person name="Fujiyama A."/>
            <person name="Inagaki F."/>
            <person name="Takami H."/>
        </authorList>
    </citation>
    <scope>NUCLEOTIDE SEQUENCE</scope>
    <source>
        <strain evidence="2">Expedition CK06-06</strain>
    </source>
</reference>
<dbReference type="InterPro" id="IPR045761">
    <property type="entry name" value="ODP_dom"/>
</dbReference>
<dbReference type="Pfam" id="PF19583">
    <property type="entry name" value="ODP"/>
    <property type="match status" value="1"/>
</dbReference>
<dbReference type="GO" id="GO:0010181">
    <property type="term" value="F:FMN binding"/>
    <property type="evidence" value="ECO:0007669"/>
    <property type="project" value="InterPro"/>
</dbReference>
<dbReference type="AlphaFoldDB" id="X0T2G0"/>
<dbReference type="SMART" id="SM00849">
    <property type="entry name" value="Lactamase_B"/>
    <property type="match status" value="1"/>
</dbReference>
<dbReference type="SUPFAM" id="SSF56281">
    <property type="entry name" value="Metallo-hydrolase/oxidoreductase"/>
    <property type="match status" value="1"/>
</dbReference>
<accession>X0T2G0</accession>
<gene>
    <name evidence="2" type="ORF">S01H1_07626</name>
</gene>
<evidence type="ECO:0000313" key="2">
    <source>
        <dbReference type="EMBL" id="GAF70235.1"/>
    </source>
</evidence>
<proteinExistence type="predicted"/>
<dbReference type="InterPro" id="IPR008254">
    <property type="entry name" value="Flavodoxin/NO_synth"/>
</dbReference>
<dbReference type="GO" id="GO:0016491">
    <property type="term" value="F:oxidoreductase activity"/>
    <property type="evidence" value="ECO:0007669"/>
    <property type="project" value="InterPro"/>
</dbReference>
<dbReference type="SUPFAM" id="SSF52218">
    <property type="entry name" value="Flavoproteins"/>
    <property type="match status" value="1"/>
</dbReference>
<dbReference type="CDD" id="cd07709">
    <property type="entry name" value="flavodiiron_proteins_MBL-fold"/>
    <property type="match status" value="1"/>
</dbReference>
<dbReference type="PANTHER" id="PTHR43717">
    <property type="entry name" value="ANAEROBIC NITRIC OXIDE REDUCTASE FLAVORUBREDOXIN"/>
    <property type="match status" value="1"/>
</dbReference>
<organism evidence="2">
    <name type="scientific">marine sediment metagenome</name>
    <dbReference type="NCBI Taxonomy" id="412755"/>
    <lineage>
        <taxon>unclassified sequences</taxon>
        <taxon>metagenomes</taxon>
        <taxon>ecological metagenomes</taxon>
    </lineage>
</organism>
<dbReference type="PROSITE" id="PS50902">
    <property type="entry name" value="FLAVODOXIN_LIKE"/>
    <property type="match status" value="1"/>
</dbReference>
<dbReference type="GO" id="GO:0009055">
    <property type="term" value="F:electron transfer activity"/>
    <property type="evidence" value="ECO:0007669"/>
    <property type="project" value="InterPro"/>
</dbReference>
<dbReference type="GO" id="GO:0046872">
    <property type="term" value="F:metal ion binding"/>
    <property type="evidence" value="ECO:0007669"/>
    <property type="project" value="InterPro"/>
</dbReference>
<dbReference type="PANTHER" id="PTHR43717:SF1">
    <property type="entry name" value="ANAEROBIC NITRIC OXIDE REDUCTASE FLAVORUBREDOXIN"/>
    <property type="match status" value="1"/>
</dbReference>
<dbReference type="InterPro" id="IPR036866">
    <property type="entry name" value="RibonucZ/Hydroxyglut_hydro"/>
</dbReference>